<dbReference type="AlphaFoldDB" id="A0A849SHA2"/>
<dbReference type="Gene3D" id="3.30.200.20">
    <property type="entry name" value="Phosphorylase Kinase, domain 1"/>
    <property type="match status" value="1"/>
</dbReference>
<evidence type="ECO:0000256" key="3">
    <source>
        <dbReference type="PROSITE-ProRule" id="PRU10141"/>
    </source>
</evidence>
<dbReference type="InterPro" id="IPR027417">
    <property type="entry name" value="P-loop_NTPase"/>
</dbReference>
<sequence>MSELPASFGHYRVVGRLGAGGMGQVLLAHDPRLERDVALKVLPPELARDPEALARFRREALMLASLNHPNIATLHGFEEDQDGTVALVLERVEGESLADRTARGPLATEEALRVCAQIAEALEVAHERGVIHRDLKPGNVMIGPRGLVKVLDFGIAKRASEPAERAAPAATGAITMISPPPSAPAAADPPSAHADETFVGPRTERPVAASRADAPITQWGVVVGTPSYMSPEQVRAGDQDSRTDIFSFGCVLYECLTGLRAFRGDHTHEVMQRVLDETPDMQAIPAAVSAQARTLIERCLEKDRDRRLSEVRDARYQLEEMLGIRRASAVRGGEAPATPNNLPATLSRFIGREALIASGTKRLAATRLLSLAGIGGSGKTRLALRIAEESFGSFPDGVWFVDLMSLQEPDRVPESVARVAGVTEDPGTPVVEALARHFRTRRALLLMDNCEDVIAGCAPLVQRLLADSPGLRVLATTREPLGVAGEEVTAVPPLALPPDPARASLEAIAASESVALFVERAKQAQPGFELSAANASAVAAVCRHLDGIPLAIELAAARTRVLSIDEIRARLGDRFKLLGGATTTLVGRRQTLRATIAWSVDHVAADERELFRTLAVFVGGWTLEGALAVSAGEPDEFDLLDAIQRLVHKSLVVVMPSSGGSTRYRYLESVREFALELLAAAGERDGVCDRHLSYFANLAAASPAALAGPDQKSELLRLDLAHDDLLAAFAWSAGRPDGARLGLRLAGSMWRYWSARGHFALGRRTLAESLARDTALT</sequence>
<evidence type="ECO:0000313" key="5">
    <source>
        <dbReference type="EMBL" id="NOT35118.1"/>
    </source>
</evidence>
<dbReference type="EMBL" id="JABFRW010000173">
    <property type="protein sequence ID" value="NOT35118.1"/>
    <property type="molecule type" value="Genomic_DNA"/>
</dbReference>
<keyword evidence="1 3" id="KW-0547">Nucleotide-binding</keyword>
<proteinExistence type="predicted"/>
<dbReference type="InterPro" id="IPR008271">
    <property type="entry name" value="Ser/Thr_kinase_AS"/>
</dbReference>
<dbReference type="PROSITE" id="PS50011">
    <property type="entry name" value="PROTEIN_KINASE_DOM"/>
    <property type="match status" value="1"/>
</dbReference>
<dbReference type="GO" id="GO:0004672">
    <property type="term" value="F:protein kinase activity"/>
    <property type="evidence" value="ECO:0007669"/>
    <property type="project" value="InterPro"/>
</dbReference>
<dbReference type="InterPro" id="IPR058852">
    <property type="entry name" value="HTH_77"/>
</dbReference>
<dbReference type="PROSITE" id="PS00108">
    <property type="entry name" value="PROTEIN_KINASE_ST"/>
    <property type="match status" value="1"/>
</dbReference>
<protein>
    <submittedName>
        <fullName evidence="5">Protein kinase</fullName>
    </submittedName>
</protein>
<comment type="caution">
    <text evidence="5">The sequence shown here is derived from an EMBL/GenBank/DDBJ whole genome shotgun (WGS) entry which is preliminary data.</text>
</comment>
<reference evidence="5 6" key="1">
    <citation type="submission" date="2020-04" db="EMBL/GenBank/DDBJ databases">
        <title>Metagenomic profiling of ammonia- and methane-oxidizing microorganisms in a Dutch drinking water treatment plant.</title>
        <authorList>
            <person name="Poghosyan L."/>
            <person name="Leucker S."/>
        </authorList>
    </citation>
    <scope>NUCLEOTIDE SEQUENCE [LARGE SCALE GENOMIC DNA]</scope>
    <source>
        <strain evidence="5">S-RSF-IL-03</strain>
    </source>
</reference>
<evidence type="ECO:0000256" key="2">
    <source>
        <dbReference type="ARBA" id="ARBA00022840"/>
    </source>
</evidence>
<evidence type="ECO:0000313" key="6">
    <source>
        <dbReference type="Proteomes" id="UP000580839"/>
    </source>
</evidence>
<dbReference type="Gene3D" id="3.40.50.300">
    <property type="entry name" value="P-loop containing nucleotide triphosphate hydrolases"/>
    <property type="match status" value="1"/>
</dbReference>
<dbReference type="SMART" id="SM00220">
    <property type="entry name" value="S_TKc"/>
    <property type="match status" value="1"/>
</dbReference>
<name>A0A849SHA2_UNCEI</name>
<feature type="domain" description="Protein kinase" evidence="4">
    <location>
        <begin position="11"/>
        <end position="322"/>
    </location>
</feature>
<dbReference type="GO" id="GO:0005524">
    <property type="term" value="F:ATP binding"/>
    <property type="evidence" value="ECO:0007669"/>
    <property type="project" value="UniProtKB-UniRule"/>
</dbReference>
<dbReference type="PANTHER" id="PTHR47691">
    <property type="entry name" value="REGULATOR-RELATED"/>
    <property type="match status" value="1"/>
</dbReference>
<dbReference type="InterPro" id="IPR000719">
    <property type="entry name" value="Prot_kinase_dom"/>
</dbReference>
<gene>
    <name evidence="5" type="ORF">HOP12_13300</name>
</gene>
<dbReference type="CDD" id="cd14014">
    <property type="entry name" value="STKc_PknB_like"/>
    <property type="match status" value="1"/>
</dbReference>
<dbReference type="Gene3D" id="1.10.510.10">
    <property type="entry name" value="Transferase(Phosphotransferase) domain 1"/>
    <property type="match status" value="1"/>
</dbReference>
<dbReference type="SUPFAM" id="SSF52540">
    <property type="entry name" value="P-loop containing nucleoside triphosphate hydrolases"/>
    <property type="match status" value="1"/>
</dbReference>
<feature type="binding site" evidence="3">
    <location>
        <position position="40"/>
    </location>
    <ligand>
        <name>ATP</name>
        <dbReference type="ChEBI" id="CHEBI:30616"/>
    </ligand>
</feature>
<dbReference type="InterPro" id="IPR017441">
    <property type="entry name" value="Protein_kinase_ATP_BS"/>
</dbReference>
<organism evidence="5 6">
    <name type="scientific">Eiseniibacteriota bacterium</name>
    <dbReference type="NCBI Taxonomy" id="2212470"/>
    <lineage>
        <taxon>Bacteria</taxon>
        <taxon>Candidatus Eiseniibacteriota</taxon>
    </lineage>
</organism>
<dbReference type="Pfam" id="PF00069">
    <property type="entry name" value="Pkinase"/>
    <property type="match status" value="2"/>
</dbReference>
<dbReference type="Pfam" id="PF25872">
    <property type="entry name" value="HTH_77"/>
    <property type="match status" value="1"/>
</dbReference>
<dbReference type="Proteomes" id="UP000580839">
    <property type="component" value="Unassembled WGS sequence"/>
</dbReference>
<keyword evidence="5" id="KW-0808">Transferase</keyword>
<evidence type="ECO:0000259" key="4">
    <source>
        <dbReference type="PROSITE" id="PS50011"/>
    </source>
</evidence>
<accession>A0A849SHA2</accession>
<evidence type="ECO:0000256" key="1">
    <source>
        <dbReference type="ARBA" id="ARBA00022741"/>
    </source>
</evidence>
<dbReference type="InterPro" id="IPR011009">
    <property type="entry name" value="Kinase-like_dom_sf"/>
</dbReference>
<keyword evidence="5" id="KW-0418">Kinase</keyword>
<dbReference type="PANTHER" id="PTHR47691:SF3">
    <property type="entry name" value="HTH-TYPE TRANSCRIPTIONAL REGULATOR RV0890C-RELATED"/>
    <property type="match status" value="1"/>
</dbReference>
<dbReference type="SUPFAM" id="SSF56112">
    <property type="entry name" value="Protein kinase-like (PK-like)"/>
    <property type="match status" value="1"/>
</dbReference>
<dbReference type="PROSITE" id="PS00107">
    <property type="entry name" value="PROTEIN_KINASE_ATP"/>
    <property type="match status" value="1"/>
</dbReference>
<keyword evidence="2 3" id="KW-0067">ATP-binding</keyword>
<feature type="non-terminal residue" evidence="5">
    <location>
        <position position="777"/>
    </location>
</feature>